<evidence type="ECO:0000256" key="1">
    <source>
        <dbReference type="ARBA" id="ARBA00022679"/>
    </source>
</evidence>
<protein>
    <submittedName>
        <fullName evidence="5">2-phospho-L-lactate guanylyltransferase</fullName>
    </submittedName>
</protein>
<dbReference type="AlphaFoldDB" id="A0A930VP82"/>
<proteinExistence type="predicted"/>
<dbReference type="PANTHER" id="PTHR40392">
    <property type="entry name" value="2-PHOSPHO-L-LACTATE GUANYLYLTRANSFERASE"/>
    <property type="match status" value="1"/>
</dbReference>
<keyword evidence="1" id="KW-0808">Transferase</keyword>
<keyword evidence="6" id="KW-1185">Reference proteome</keyword>
<evidence type="ECO:0000313" key="6">
    <source>
        <dbReference type="Proteomes" id="UP000660668"/>
    </source>
</evidence>
<keyword evidence="3" id="KW-0547">Nucleotide-binding</keyword>
<evidence type="ECO:0000313" key="5">
    <source>
        <dbReference type="EMBL" id="MBF4770297.1"/>
    </source>
</evidence>
<dbReference type="InterPro" id="IPR029044">
    <property type="entry name" value="Nucleotide-diphossugar_trans"/>
</dbReference>
<sequence length="206" mass="21271">MSTPTDATYVALVPVKPPGRGKTRLGDLPRDELAAAFALDTVSACLAARSIAQVLVVTDDAAFASRLGELGCTAIPDGVSGDLNASLSLAAMETGRRWPQLVPVALCADLPCLLADDLDAALAQRTGWPRFVADAKGDGSTLYTAPPEEFAPQFGRLSAARHADAGAWSIEGSLAGLRHDVDDAADLRTAIGLGLGAYTSGVVERL</sequence>
<evidence type="ECO:0000256" key="3">
    <source>
        <dbReference type="ARBA" id="ARBA00022741"/>
    </source>
</evidence>
<name>A0A930VP82_9ACTN</name>
<dbReference type="SUPFAM" id="SSF53448">
    <property type="entry name" value="Nucleotide-diphospho-sugar transferases"/>
    <property type="match status" value="1"/>
</dbReference>
<evidence type="ECO:0000256" key="4">
    <source>
        <dbReference type="ARBA" id="ARBA00023134"/>
    </source>
</evidence>
<dbReference type="PANTHER" id="PTHR40392:SF1">
    <property type="entry name" value="2-PHOSPHO-L-LACTATE GUANYLYLTRANSFERASE"/>
    <property type="match status" value="1"/>
</dbReference>
<dbReference type="RefSeq" id="WP_194698442.1">
    <property type="nucleotide sequence ID" value="NZ_JADKPO010000044.1"/>
</dbReference>
<dbReference type="GO" id="GO:0005525">
    <property type="term" value="F:GTP binding"/>
    <property type="evidence" value="ECO:0007669"/>
    <property type="project" value="UniProtKB-KW"/>
</dbReference>
<accession>A0A930VP82</accession>
<dbReference type="InterPro" id="IPR002835">
    <property type="entry name" value="CofC"/>
</dbReference>
<comment type="caution">
    <text evidence="5">The sequence shown here is derived from an EMBL/GenBank/DDBJ whole genome shotgun (WGS) entry which is preliminary data.</text>
</comment>
<reference evidence="5" key="1">
    <citation type="submission" date="2020-11" db="EMBL/GenBank/DDBJ databases">
        <title>Nocardioides cynanchi sp. nov., isolated from soil of rhizosphere of Cynanchum wilfordii.</title>
        <authorList>
            <person name="Lee J.-S."/>
            <person name="Suh M.K."/>
            <person name="Kim J.-S."/>
        </authorList>
    </citation>
    <scope>NUCLEOTIDE SEQUENCE</scope>
    <source>
        <strain evidence="5">KCTC 19276</strain>
    </source>
</reference>
<dbReference type="EMBL" id="JADKPO010000044">
    <property type="protein sequence ID" value="MBF4770297.1"/>
    <property type="molecule type" value="Genomic_DNA"/>
</dbReference>
<dbReference type="GO" id="GO:0043814">
    <property type="term" value="F:phospholactate guanylyltransferase activity"/>
    <property type="evidence" value="ECO:0007669"/>
    <property type="project" value="InterPro"/>
</dbReference>
<gene>
    <name evidence="5" type="ORF">ISU10_21190</name>
</gene>
<dbReference type="Gene3D" id="3.90.550.10">
    <property type="entry name" value="Spore Coat Polysaccharide Biosynthesis Protein SpsA, Chain A"/>
    <property type="match status" value="1"/>
</dbReference>
<keyword evidence="2 5" id="KW-0548">Nucleotidyltransferase</keyword>
<evidence type="ECO:0000256" key="2">
    <source>
        <dbReference type="ARBA" id="ARBA00022695"/>
    </source>
</evidence>
<keyword evidence="4" id="KW-0342">GTP-binding</keyword>
<dbReference type="Proteomes" id="UP000660668">
    <property type="component" value="Unassembled WGS sequence"/>
</dbReference>
<organism evidence="5 6">
    <name type="scientific">Nocardioides agariphilus</name>
    <dbReference type="NCBI Taxonomy" id="433664"/>
    <lineage>
        <taxon>Bacteria</taxon>
        <taxon>Bacillati</taxon>
        <taxon>Actinomycetota</taxon>
        <taxon>Actinomycetes</taxon>
        <taxon>Propionibacteriales</taxon>
        <taxon>Nocardioidaceae</taxon>
        <taxon>Nocardioides</taxon>
    </lineage>
</organism>